<evidence type="ECO:0000313" key="2">
    <source>
        <dbReference type="EMBL" id="PSL21898.1"/>
    </source>
</evidence>
<dbReference type="InterPro" id="IPR036844">
    <property type="entry name" value="Hint_dom_sf"/>
</dbReference>
<organism evidence="2 3">
    <name type="scientific">Shimia abyssi</name>
    <dbReference type="NCBI Taxonomy" id="1662395"/>
    <lineage>
        <taxon>Bacteria</taxon>
        <taxon>Pseudomonadati</taxon>
        <taxon>Pseudomonadota</taxon>
        <taxon>Alphaproteobacteria</taxon>
        <taxon>Rhodobacterales</taxon>
        <taxon>Roseobacteraceae</taxon>
    </lineage>
</organism>
<comment type="caution">
    <text evidence="2">The sequence shown here is derived from an EMBL/GenBank/DDBJ whole genome shotgun (WGS) entry which is preliminary data.</text>
</comment>
<accession>A0A2P8FJL9</accession>
<evidence type="ECO:0000313" key="3">
    <source>
        <dbReference type="Proteomes" id="UP000240418"/>
    </source>
</evidence>
<evidence type="ECO:0000259" key="1">
    <source>
        <dbReference type="Pfam" id="PF13403"/>
    </source>
</evidence>
<dbReference type="OrthoDB" id="7873527at2"/>
<gene>
    <name evidence="2" type="ORF">CLV88_101322</name>
</gene>
<dbReference type="EMBL" id="PYGJ01000001">
    <property type="protein sequence ID" value="PSL21898.1"/>
    <property type="molecule type" value="Genomic_DNA"/>
</dbReference>
<dbReference type="InterPro" id="IPR028992">
    <property type="entry name" value="Hedgehog/Intein_dom"/>
</dbReference>
<dbReference type="SUPFAM" id="SSF51294">
    <property type="entry name" value="Hedgehog/intein (Hint) domain"/>
    <property type="match status" value="1"/>
</dbReference>
<protein>
    <submittedName>
        <fullName evidence="2">Hint domain-containing protein</fullName>
    </submittedName>
</protein>
<reference evidence="2 3" key="1">
    <citation type="submission" date="2018-03" db="EMBL/GenBank/DDBJ databases">
        <title>Genomic Encyclopedia of Archaeal and Bacterial Type Strains, Phase II (KMG-II): from individual species to whole genera.</title>
        <authorList>
            <person name="Goeker M."/>
        </authorList>
    </citation>
    <scope>NUCLEOTIDE SEQUENCE [LARGE SCALE GENOMIC DNA]</scope>
    <source>
        <strain evidence="2 3">DSM 100673</strain>
    </source>
</reference>
<dbReference type="Pfam" id="PF13403">
    <property type="entry name" value="Hint_2"/>
    <property type="match status" value="1"/>
</dbReference>
<proteinExistence type="predicted"/>
<sequence>MKLPHAPSLPGFTPGTRLMTEHGERRVETLCPGDLLMTRDAGLQPLLATVTRTLAADRDNAPIAVTNALFSNAKRTLLVSPTQSLLVENWRAEMLFGQRQVLVQARHMIDGDRAFDLPRSGVMYVHLILPAHHLLVSEGVPVESLLMADTTPAILSIGCEPSLGENIHHLASKHAAHRPVRRHLTQAEASALISANGDTFPRRPRRKMAPVTKLTLI</sequence>
<dbReference type="Proteomes" id="UP000240418">
    <property type="component" value="Unassembled WGS sequence"/>
</dbReference>
<feature type="domain" description="Hedgehog/Intein (Hint)" evidence="1">
    <location>
        <begin position="10"/>
        <end position="148"/>
    </location>
</feature>
<dbReference type="RefSeq" id="WP_106606613.1">
    <property type="nucleotide sequence ID" value="NZ_PYGJ01000001.1"/>
</dbReference>
<dbReference type="AlphaFoldDB" id="A0A2P8FJL9"/>
<name>A0A2P8FJL9_9RHOB</name>
<keyword evidence="3" id="KW-1185">Reference proteome</keyword>